<feature type="chain" id="PRO_5021239085" description="CBM-cenC domain-containing protein" evidence="4">
    <location>
        <begin position="26"/>
        <end position="280"/>
    </location>
</feature>
<dbReference type="Proteomes" id="UP000298246">
    <property type="component" value="Unassembled WGS sequence"/>
</dbReference>
<evidence type="ECO:0000313" key="7">
    <source>
        <dbReference type="Proteomes" id="UP000298246"/>
    </source>
</evidence>
<accession>A0A4Y8PST1</accession>
<name>A0A4Y8PST1_9BACL</name>
<keyword evidence="3" id="KW-1133">Transmembrane helix</keyword>
<keyword evidence="3" id="KW-0812">Transmembrane</keyword>
<protein>
    <recommendedName>
        <fullName evidence="5">CBM-cenC domain-containing protein</fullName>
    </recommendedName>
</protein>
<sequence>MIHKKYIIAAALGLGSLLASSGAAAEGGANALLNASFEERGAQGPAAWTTTAWDASPGSADFALETEAAACHSGASCAKLTNVKDNDARYVQEVPVAANAMYKLSAWIKAQGVGTGHKGASLSVEGKTVTTSDVAGSDDGWHYVEMYAITREQATTLRLTLGLGGYGQLSTGAAWFDDAAVEPVSAVPPGATVVYLPDDPPPAANAAGLPQPPNAAASAGSSGWHPLSRGPRTGLWVGLSALLAVLAGMALAYRRLASVGAQPPRRMPGKGGRPHGQPQR</sequence>
<evidence type="ECO:0000256" key="2">
    <source>
        <dbReference type="SAM" id="MobiDB-lite"/>
    </source>
</evidence>
<evidence type="ECO:0000256" key="4">
    <source>
        <dbReference type="SAM" id="SignalP"/>
    </source>
</evidence>
<evidence type="ECO:0000313" key="6">
    <source>
        <dbReference type="EMBL" id="TFE83913.1"/>
    </source>
</evidence>
<feature type="signal peptide" evidence="4">
    <location>
        <begin position="1"/>
        <end position="25"/>
    </location>
</feature>
<gene>
    <name evidence="6" type="ORF">B5M42_21675</name>
</gene>
<feature type="compositionally biased region" description="Low complexity" evidence="2">
    <location>
        <begin position="204"/>
        <end position="223"/>
    </location>
</feature>
<dbReference type="InterPro" id="IPR008979">
    <property type="entry name" value="Galactose-bd-like_sf"/>
</dbReference>
<evidence type="ECO:0000256" key="1">
    <source>
        <dbReference type="ARBA" id="ARBA00022801"/>
    </source>
</evidence>
<keyword evidence="3" id="KW-0472">Membrane</keyword>
<keyword evidence="4" id="KW-0732">Signal</keyword>
<dbReference type="Gene3D" id="2.60.120.260">
    <property type="entry name" value="Galactose-binding domain-like"/>
    <property type="match status" value="1"/>
</dbReference>
<dbReference type="GO" id="GO:0016798">
    <property type="term" value="F:hydrolase activity, acting on glycosyl bonds"/>
    <property type="evidence" value="ECO:0007669"/>
    <property type="project" value="InterPro"/>
</dbReference>
<reference evidence="6 7" key="1">
    <citation type="submission" date="2017-03" db="EMBL/GenBank/DDBJ databases">
        <title>Isolation of Levoglucosan Utilizing Bacteria.</title>
        <authorList>
            <person name="Arya A.S."/>
        </authorList>
    </citation>
    <scope>NUCLEOTIDE SEQUENCE [LARGE SCALE GENOMIC DNA]</scope>
    <source>
        <strain evidence="6 7">MEC069</strain>
    </source>
</reference>
<comment type="caution">
    <text evidence="6">The sequence shown here is derived from an EMBL/GenBank/DDBJ whole genome shotgun (WGS) entry which is preliminary data.</text>
</comment>
<dbReference type="OrthoDB" id="9776737at2"/>
<organism evidence="6 7">
    <name type="scientific">Paenibacillus athensensis</name>
    <dbReference type="NCBI Taxonomy" id="1967502"/>
    <lineage>
        <taxon>Bacteria</taxon>
        <taxon>Bacillati</taxon>
        <taxon>Bacillota</taxon>
        <taxon>Bacilli</taxon>
        <taxon>Bacillales</taxon>
        <taxon>Paenibacillaceae</taxon>
        <taxon>Paenibacillus</taxon>
    </lineage>
</organism>
<dbReference type="Pfam" id="PF02018">
    <property type="entry name" value="CBM_4_9"/>
    <property type="match status" value="1"/>
</dbReference>
<feature type="transmembrane region" description="Helical" evidence="3">
    <location>
        <begin position="235"/>
        <end position="253"/>
    </location>
</feature>
<keyword evidence="7" id="KW-1185">Reference proteome</keyword>
<proteinExistence type="predicted"/>
<dbReference type="AlphaFoldDB" id="A0A4Y8PST1"/>
<keyword evidence="1" id="KW-0378">Hydrolase</keyword>
<feature type="region of interest" description="Disordered" evidence="2">
    <location>
        <begin position="260"/>
        <end position="280"/>
    </location>
</feature>
<dbReference type="InterPro" id="IPR003305">
    <property type="entry name" value="CenC_carb-bd"/>
</dbReference>
<feature type="domain" description="CBM-cenC" evidence="5">
    <location>
        <begin position="30"/>
        <end position="161"/>
    </location>
</feature>
<dbReference type="EMBL" id="MYFO01000041">
    <property type="protein sequence ID" value="TFE83913.1"/>
    <property type="molecule type" value="Genomic_DNA"/>
</dbReference>
<dbReference type="SUPFAM" id="SSF49785">
    <property type="entry name" value="Galactose-binding domain-like"/>
    <property type="match status" value="1"/>
</dbReference>
<evidence type="ECO:0000256" key="3">
    <source>
        <dbReference type="SAM" id="Phobius"/>
    </source>
</evidence>
<dbReference type="RefSeq" id="WP_134756684.1">
    <property type="nucleotide sequence ID" value="NZ_MYFO02000003.1"/>
</dbReference>
<evidence type="ECO:0000259" key="5">
    <source>
        <dbReference type="Pfam" id="PF02018"/>
    </source>
</evidence>
<feature type="region of interest" description="Disordered" evidence="2">
    <location>
        <begin position="198"/>
        <end position="224"/>
    </location>
</feature>